<proteinExistence type="predicted"/>
<feature type="region of interest" description="Disordered" evidence="1">
    <location>
        <begin position="238"/>
        <end position="265"/>
    </location>
</feature>
<dbReference type="Proteomes" id="UP000006790">
    <property type="component" value="Chromosome 4"/>
</dbReference>
<accession>G8JSK1</accession>
<dbReference type="InterPro" id="IPR009057">
    <property type="entry name" value="Homeodomain-like_sf"/>
</dbReference>
<dbReference type="HOGENOM" id="CLU_018984_0_0_1"/>
<feature type="compositionally biased region" description="Polar residues" evidence="1">
    <location>
        <begin position="521"/>
        <end position="542"/>
    </location>
</feature>
<dbReference type="SMART" id="SM00717">
    <property type="entry name" value="SANT"/>
    <property type="match status" value="2"/>
</dbReference>
<name>G8JSK1_ERECY</name>
<dbReference type="CDD" id="cd00167">
    <property type="entry name" value="SANT"/>
    <property type="match status" value="1"/>
</dbReference>
<dbReference type="InterPro" id="IPR017930">
    <property type="entry name" value="Myb_dom"/>
</dbReference>
<evidence type="ECO:0000259" key="3">
    <source>
        <dbReference type="PROSITE" id="PS51294"/>
    </source>
</evidence>
<dbReference type="InterPro" id="IPR050560">
    <property type="entry name" value="MYB_TF"/>
</dbReference>
<feature type="compositionally biased region" description="Low complexity" evidence="1">
    <location>
        <begin position="241"/>
        <end position="265"/>
    </location>
</feature>
<dbReference type="PANTHER" id="PTHR45614">
    <property type="entry name" value="MYB PROTEIN-RELATED"/>
    <property type="match status" value="1"/>
</dbReference>
<dbReference type="FunCoup" id="G8JSK1">
    <property type="interactions" value="204"/>
</dbReference>
<keyword evidence="5" id="KW-1185">Reference proteome</keyword>
<dbReference type="RefSeq" id="XP_003646540.1">
    <property type="nucleotide sequence ID" value="XM_003646492.1"/>
</dbReference>
<evidence type="ECO:0000256" key="1">
    <source>
        <dbReference type="SAM" id="MobiDB-lite"/>
    </source>
</evidence>
<dbReference type="PROSITE" id="PS51294">
    <property type="entry name" value="HTH_MYB"/>
    <property type="match status" value="1"/>
</dbReference>
<feature type="compositionally biased region" description="Acidic residues" evidence="1">
    <location>
        <begin position="472"/>
        <end position="481"/>
    </location>
</feature>
<feature type="compositionally biased region" description="Polar residues" evidence="1">
    <location>
        <begin position="1"/>
        <end position="18"/>
    </location>
</feature>
<feature type="region of interest" description="Disordered" evidence="1">
    <location>
        <begin position="195"/>
        <end position="214"/>
    </location>
</feature>
<feature type="domain" description="HTH myb-type" evidence="3">
    <location>
        <begin position="16"/>
        <end position="63"/>
    </location>
</feature>
<feature type="region of interest" description="Disordered" evidence="1">
    <location>
        <begin position="74"/>
        <end position="93"/>
    </location>
</feature>
<evidence type="ECO:0000313" key="4">
    <source>
        <dbReference type="EMBL" id="AET39723.1"/>
    </source>
</evidence>
<feature type="region of interest" description="Disordered" evidence="1">
    <location>
        <begin position="1"/>
        <end position="21"/>
    </location>
</feature>
<gene>
    <name evidence="4" type="ordered locus">Ecym_4703</name>
</gene>
<dbReference type="InParanoid" id="G8JSK1"/>
<feature type="domain" description="Myb-like" evidence="2">
    <location>
        <begin position="9"/>
        <end position="59"/>
    </location>
</feature>
<dbReference type="Gene3D" id="1.10.10.60">
    <property type="entry name" value="Homeodomain-like"/>
    <property type="match status" value="1"/>
</dbReference>
<dbReference type="EMBL" id="CP002500">
    <property type="protein sequence ID" value="AET39723.1"/>
    <property type="molecule type" value="Genomic_DNA"/>
</dbReference>
<organism evidence="4 5">
    <name type="scientific">Eremothecium cymbalariae (strain CBS 270.75 / DBVPG 7215 / KCTC 17166 / NRRL Y-17582)</name>
    <name type="common">Yeast</name>
    <dbReference type="NCBI Taxonomy" id="931890"/>
    <lineage>
        <taxon>Eukaryota</taxon>
        <taxon>Fungi</taxon>
        <taxon>Dikarya</taxon>
        <taxon>Ascomycota</taxon>
        <taxon>Saccharomycotina</taxon>
        <taxon>Saccharomycetes</taxon>
        <taxon>Saccharomycetales</taxon>
        <taxon>Saccharomycetaceae</taxon>
        <taxon>Eremothecium</taxon>
    </lineage>
</organism>
<dbReference type="OrthoDB" id="2143914at2759"/>
<feature type="compositionally biased region" description="Low complexity" evidence="1">
    <location>
        <begin position="494"/>
        <end position="504"/>
    </location>
</feature>
<protein>
    <recommendedName>
        <fullName evidence="6">Myb-like domain-containing protein</fullName>
    </recommendedName>
</protein>
<dbReference type="SUPFAM" id="SSF46689">
    <property type="entry name" value="Homeodomain-like"/>
    <property type="match status" value="1"/>
</dbReference>
<feature type="compositionally biased region" description="Polar residues" evidence="1">
    <location>
        <begin position="446"/>
        <end position="456"/>
    </location>
</feature>
<feature type="compositionally biased region" description="Polar residues" evidence="1">
    <location>
        <begin position="195"/>
        <end position="204"/>
    </location>
</feature>
<dbReference type="Pfam" id="PF13921">
    <property type="entry name" value="Myb_DNA-bind_6"/>
    <property type="match status" value="1"/>
</dbReference>
<dbReference type="AlphaFoldDB" id="G8JSK1"/>
<evidence type="ECO:0000313" key="5">
    <source>
        <dbReference type="Proteomes" id="UP000006790"/>
    </source>
</evidence>
<sequence>MTTTKSVQSSARNPSSWDPQDDVLLRHLKEVKKLGWKEISQYFQNRTPNACQFRWRRLKSGNLKTNNAAALGPVPTSVPVGTGSRAGSGNGGVVSAERELRGVNGGGEVEVVRDGVWVANEEGGVVSGGAGVSLEVGGAKSVGGGGNSSSGASQPAVLGQAGGGLGQVGGGGHAGGVSMKGSSSGKFLKPRSYSFNSTNVSPGQKTGGGVDAYGVGKMQDEEKIGLIPKIVIRSRRGSVVQQSQQQQQQPQHLQSSTAVTASPSAVGSASNSFATAFNTTYSNSKARKDSFSSRSRRSSFQTDNRRLSISQVVATTPTRRSSFVAAPTSVSSPFPAKRETLNINRECPGSNSRRGSTTQVHRASLSHSFTDLPRYISFQPHHNGGHTIVGTTITANLSVHNKPWSVEEDKLLQARDERQLSLEEISILLPHRSDQEIQCRIDSISPMVTASTNDSPPGSPFRTRERSFNDDTAIEEDEDDHHDEFKDHTPVDYNNASSNSSSFSVKKDHQSPIFFTKSKETSPTTSDGTTRSNTIIPPQNGDSGTKILNFGSRNVHSNPVTSKANYASPVSTSEEFQNIMIHHSHHHPQAAATPLPSLNSIFKNVL</sequence>
<dbReference type="GeneID" id="11470219"/>
<feature type="region of interest" description="Disordered" evidence="1">
    <location>
        <begin position="444"/>
        <end position="542"/>
    </location>
</feature>
<reference evidence="5" key="1">
    <citation type="journal article" date="2012" name="G3 (Bethesda)">
        <title>Pichia sorbitophila, an interspecies yeast hybrid reveals early steps of genome resolution following polyploidization.</title>
        <authorList>
            <person name="Leh Louis V."/>
            <person name="Despons L."/>
            <person name="Friedrich A."/>
            <person name="Martin T."/>
            <person name="Durrens P."/>
            <person name="Casaregola S."/>
            <person name="Neuveglise C."/>
            <person name="Fairhead C."/>
            <person name="Marck C."/>
            <person name="Cruz J.A."/>
            <person name="Straub M.L."/>
            <person name="Kugler V."/>
            <person name="Sacerdot C."/>
            <person name="Uzunov Z."/>
            <person name="Thierry A."/>
            <person name="Weiss S."/>
            <person name="Bleykasten C."/>
            <person name="De Montigny J."/>
            <person name="Jacques N."/>
            <person name="Jung P."/>
            <person name="Lemaire M."/>
            <person name="Mallet S."/>
            <person name="Morel G."/>
            <person name="Richard G.F."/>
            <person name="Sarkar A."/>
            <person name="Savel G."/>
            <person name="Schacherer J."/>
            <person name="Seret M.L."/>
            <person name="Talla E."/>
            <person name="Samson G."/>
            <person name="Jubin C."/>
            <person name="Poulain J."/>
            <person name="Vacherie B."/>
            <person name="Barbe V."/>
            <person name="Pelletier E."/>
            <person name="Sherman D.J."/>
            <person name="Westhof E."/>
            <person name="Weissenbach J."/>
            <person name="Baret P.V."/>
            <person name="Wincker P."/>
            <person name="Gaillardin C."/>
            <person name="Dujon B."/>
            <person name="Souciet J.L."/>
        </authorList>
    </citation>
    <scope>NUCLEOTIDE SEQUENCE [LARGE SCALE GENOMIC DNA]</scope>
    <source>
        <strain evidence="5">CBS 270.75 / DBVPG 7215 / KCTC 17166 / NRRL Y-17582</strain>
    </source>
</reference>
<dbReference type="InterPro" id="IPR001005">
    <property type="entry name" value="SANT/Myb"/>
</dbReference>
<evidence type="ECO:0000259" key="2">
    <source>
        <dbReference type="PROSITE" id="PS50090"/>
    </source>
</evidence>
<dbReference type="OMA" id="RCTITSD"/>
<dbReference type="PROSITE" id="PS50090">
    <property type="entry name" value="MYB_LIKE"/>
    <property type="match status" value="1"/>
</dbReference>
<feature type="region of interest" description="Disordered" evidence="1">
    <location>
        <begin position="284"/>
        <end position="303"/>
    </location>
</feature>
<dbReference type="eggNOG" id="ENOG502RXV1">
    <property type="taxonomic scope" value="Eukaryota"/>
</dbReference>
<evidence type="ECO:0008006" key="6">
    <source>
        <dbReference type="Google" id="ProtNLM"/>
    </source>
</evidence>
<dbReference type="STRING" id="931890.G8JSK1"/>
<dbReference type="KEGG" id="erc:Ecym_4703"/>